<dbReference type="Gene3D" id="3.20.20.140">
    <property type="entry name" value="Metal-dependent hydrolases"/>
    <property type="match status" value="1"/>
</dbReference>
<reference evidence="2 3" key="1">
    <citation type="submission" date="2020-04" db="EMBL/GenBank/DDBJ databases">
        <title>MicrobeNet Type strains.</title>
        <authorList>
            <person name="Nicholson A.C."/>
        </authorList>
    </citation>
    <scope>NUCLEOTIDE SEQUENCE [LARGE SCALE GENOMIC DNA]</scope>
    <source>
        <strain evidence="2 3">ATCC BAA-14</strain>
    </source>
</reference>
<dbReference type="AlphaFoldDB" id="A0A846WPE8"/>
<gene>
    <name evidence="2" type="ORF">HGA05_18120</name>
</gene>
<dbReference type="GO" id="GO:0016810">
    <property type="term" value="F:hydrolase activity, acting on carbon-nitrogen (but not peptide) bonds"/>
    <property type="evidence" value="ECO:0007669"/>
    <property type="project" value="InterPro"/>
</dbReference>
<dbReference type="InterPro" id="IPR011059">
    <property type="entry name" value="Metal-dep_hydrolase_composite"/>
</dbReference>
<protein>
    <submittedName>
        <fullName evidence="2">Amidohydrolase</fullName>
    </submittedName>
</protein>
<dbReference type="Gene3D" id="2.30.40.10">
    <property type="entry name" value="Urease, subunit C, domain 1"/>
    <property type="match status" value="1"/>
</dbReference>
<dbReference type="RefSeq" id="WP_006371444.1">
    <property type="nucleotide sequence ID" value="NZ_JAAXPC010000010.1"/>
</dbReference>
<feature type="domain" description="Amidohydrolase 3" evidence="1">
    <location>
        <begin position="53"/>
        <end position="556"/>
    </location>
</feature>
<dbReference type="InterPro" id="IPR032466">
    <property type="entry name" value="Metal_Hydrolase"/>
</dbReference>
<dbReference type="SUPFAM" id="SSF51556">
    <property type="entry name" value="Metallo-dependent hydrolases"/>
    <property type="match status" value="1"/>
</dbReference>
<dbReference type="SUPFAM" id="SSF51338">
    <property type="entry name" value="Composite domain of metallo-dependent hydrolases"/>
    <property type="match status" value="1"/>
</dbReference>
<evidence type="ECO:0000313" key="2">
    <source>
        <dbReference type="EMBL" id="NKY03492.1"/>
    </source>
</evidence>
<dbReference type="PANTHER" id="PTHR22642">
    <property type="entry name" value="IMIDAZOLONEPROPIONASE"/>
    <property type="match status" value="1"/>
</dbReference>
<keyword evidence="2" id="KW-0378">Hydrolase</keyword>
<dbReference type="Pfam" id="PF07969">
    <property type="entry name" value="Amidohydro_3"/>
    <property type="match status" value="1"/>
</dbReference>
<dbReference type="InterPro" id="IPR033932">
    <property type="entry name" value="YtcJ-like"/>
</dbReference>
<evidence type="ECO:0000313" key="3">
    <source>
        <dbReference type="Proteomes" id="UP000563898"/>
    </source>
</evidence>
<dbReference type="CDD" id="cd01300">
    <property type="entry name" value="YtcJ_like"/>
    <property type="match status" value="1"/>
</dbReference>
<sequence length="563" mass="60472">MTITDAHADLVFCRGPVLTADAARSRCGGVAVADGRIVALGSEVTDRIGPRTEVVNLEGRLLVPAFQDAHVHPVGAMLESLRCDLTEVADESSTVAAVAAYAAAHPATEWICGGGWSLEAFAGGTPTAAMLDRVVTDRPVYLPNRDHHGAWVNSRALERAGIDRDTPDPAGGRIERDRDGHPTGMLQESAMNLVGRLVPAPSLDDMTEALLAAQAHLHSLGVGAWQDALVGAGGPLPDTFDAYVKAADDGLLTARVVLAQWWDRDRGAEQIADLLERRALLERRELDHHRSAGGRLRADTVKLMVDGIAESHTAAMLDPYLTSCGCPGTHRGTTFIEPDALARFVVELDAAGFQTHFHALGDRAVRDALDAIEAARVAHGFRDTRPHLAHLQVVAASDIRRFRDLGATANIQPLWAAHEPQMDELTIPFLGPERTRRQYPFADLVRAGATIAAGSDWPVSSADPWHGIHVAVNRVLPGVGSDAAVFLPEQRIDLMTAIAAYTAGSAHVNRRDSAGTIRVGADADLVVLDRDPFEHPADQIAETRVAQTYLDGRCVHRATWDRG</sequence>
<proteinExistence type="predicted"/>
<organism evidence="2 3">
    <name type="scientific">Gordonia polyisoprenivorans</name>
    <dbReference type="NCBI Taxonomy" id="84595"/>
    <lineage>
        <taxon>Bacteria</taxon>
        <taxon>Bacillati</taxon>
        <taxon>Actinomycetota</taxon>
        <taxon>Actinomycetes</taxon>
        <taxon>Mycobacteriales</taxon>
        <taxon>Gordoniaceae</taxon>
        <taxon>Gordonia</taxon>
    </lineage>
</organism>
<accession>A0A846WPE8</accession>
<comment type="caution">
    <text evidence="2">The sequence shown here is derived from an EMBL/GenBank/DDBJ whole genome shotgun (WGS) entry which is preliminary data.</text>
</comment>
<dbReference type="EMBL" id="JAAXPC010000010">
    <property type="protein sequence ID" value="NKY03492.1"/>
    <property type="molecule type" value="Genomic_DNA"/>
</dbReference>
<evidence type="ECO:0000259" key="1">
    <source>
        <dbReference type="Pfam" id="PF07969"/>
    </source>
</evidence>
<dbReference type="Gene3D" id="3.10.310.70">
    <property type="match status" value="1"/>
</dbReference>
<dbReference type="InterPro" id="IPR013108">
    <property type="entry name" value="Amidohydro_3"/>
</dbReference>
<dbReference type="PANTHER" id="PTHR22642:SF2">
    <property type="entry name" value="PROTEIN LONG AFTER FAR-RED 3"/>
    <property type="match status" value="1"/>
</dbReference>
<name>A0A846WPE8_9ACTN</name>
<dbReference type="Proteomes" id="UP000563898">
    <property type="component" value="Unassembled WGS sequence"/>
</dbReference>